<accession>A0A2A4TC19</accession>
<feature type="transmembrane region" description="Helical" evidence="1">
    <location>
        <begin position="20"/>
        <end position="40"/>
    </location>
</feature>
<dbReference type="Proteomes" id="UP000218113">
    <property type="component" value="Unassembled WGS sequence"/>
</dbReference>
<dbReference type="GO" id="GO:0019867">
    <property type="term" value="C:outer membrane"/>
    <property type="evidence" value="ECO:0007669"/>
    <property type="project" value="InterPro"/>
</dbReference>
<organism evidence="2 3">
    <name type="scientific">SAR324 cluster bacterium</name>
    <dbReference type="NCBI Taxonomy" id="2024889"/>
    <lineage>
        <taxon>Bacteria</taxon>
        <taxon>Deltaproteobacteria</taxon>
        <taxon>SAR324 cluster</taxon>
    </lineage>
</organism>
<gene>
    <name evidence="2" type="primary">traL</name>
    <name evidence="2" type="ORF">COB67_00220</name>
</gene>
<dbReference type="Pfam" id="PF07178">
    <property type="entry name" value="TraL"/>
    <property type="match status" value="1"/>
</dbReference>
<evidence type="ECO:0000313" key="2">
    <source>
        <dbReference type="EMBL" id="PCI30914.1"/>
    </source>
</evidence>
<reference evidence="3" key="1">
    <citation type="submission" date="2017-08" db="EMBL/GenBank/DDBJ databases">
        <title>A dynamic microbial community with high functional redundancy inhabits the cold, oxic subseafloor aquifer.</title>
        <authorList>
            <person name="Tully B.J."/>
            <person name="Wheat C.G."/>
            <person name="Glazer B.T."/>
            <person name="Huber J.A."/>
        </authorList>
    </citation>
    <scope>NUCLEOTIDE SEQUENCE [LARGE SCALE GENOMIC DNA]</scope>
</reference>
<keyword evidence="1" id="KW-0472">Membrane</keyword>
<dbReference type="NCBIfam" id="TIGR02762">
    <property type="entry name" value="TraL_TIGR"/>
    <property type="match status" value="1"/>
</dbReference>
<name>A0A2A4TC19_9DELT</name>
<feature type="transmembrane region" description="Helical" evidence="1">
    <location>
        <begin position="46"/>
        <end position="67"/>
    </location>
</feature>
<comment type="caution">
    <text evidence="2">The sequence shown here is derived from an EMBL/GenBank/DDBJ whole genome shotgun (WGS) entry which is preliminary data.</text>
</comment>
<dbReference type="EMBL" id="NVSR01000001">
    <property type="protein sequence ID" value="PCI30914.1"/>
    <property type="molecule type" value="Genomic_DNA"/>
</dbReference>
<dbReference type="InterPro" id="IPR009838">
    <property type="entry name" value="T4SS_TraL"/>
</dbReference>
<keyword evidence="1" id="KW-0812">Transmembrane</keyword>
<proteinExistence type="predicted"/>
<dbReference type="AlphaFoldDB" id="A0A2A4TC19"/>
<sequence>MSIRRKVNFPRYLHKPRVLVAIEMDTVFVFALSFLLTYLSLTFASFPLIIVVFSGFGLATGMTKLYLEFKENTPKGFLWHLVYELGIWKTREDPTKYDELTRIDFDMVIPDGFIEEIRD</sequence>
<protein>
    <submittedName>
        <fullName evidence="2">Type IV conjugative transfer system protein TraL</fullName>
    </submittedName>
</protein>
<evidence type="ECO:0000256" key="1">
    <source>
        <dbReference type="SAM" id="Phobius"/>
    </source>
</evidence>
<evidence type="ECO:0000313" key="3">
    <source>
        <dbReference type="Proteomes" id="UP000218113"/>
    </source>
</evidence>
<keyword evidence="1" id="KW-1133">Transmembrane helix</keyword>